<dbReference type="InterPro" id="IPR001623">
    <property type="entry name" value="DnaJ_domain"/>
</dbReference>
<sequence length="199" mass="22564">MIDSYPLQWPSAWPRTEYPKSAKFKTPFSYARDQLLIELDRLGATDVVISRNMMVRQDGLLYAKQRMPDDRGVAVYFTLNDEQQCIPCDKWLHVHDNLQAIRLTVEALRSLERWGAKEMVNAAFRGFKALPAEAIITPFTAKPWHEVLEVSPTASRETIRAAYRSMLMKHHPDHGGSAGEFQTVQRAYEQAASAVGGEA</sequence>
<dbReference type="AlphaFoldDB" id="A0A1N7GH41"/>
<dbReference type="STRING" id="1344003.SAMN05445060_2772"/>
<organism evidence="2 3">
    <name type="scientific">Williamsia sterculiae</name>
    <dbReference type="NCBI Taxonomy" id="1344003"/>
    <lineage>
        <taxon>Bacteria</taxon>
        <taxon>Bacillati</taxon>
        <taxon>Actinomycetota</taxon>
        <taxon>Actinomycetes</taxon>
        <taxon>Mycobacteriales</taxon>
        <taxon>Nocardiaceae</taxon>
        <taxon>Williamsia</taxon>
    </lineage>
</organism>
<evidence type="ECO:0000313" key="3">
    <source>
        <dbReference type="Proteomes" id="UP000186218"/>
    </source>
</evidence>
<dbReference type="EMBL" id="FTNT01000008">
    <property type="protein sequence ID" value="SIS11839.1"/>
    <property type="molecule type" value="Genomic_DNA"/>
</dbReference>
<dbReference type="CDD" id="cd06257">
    <property type="entry name" value="DnaJ"/>
    <property type="match status" value="1"/>
</dbReference>
<dbReference type="Gene3D" id="1.10.287.110">
    <property type="entry name" value="DnaJ domain"/>
    <property type="match status" value="1"/>
</dbReference>
<dbReference type="OrthoDB" id="3831452at2"/>
<reference evidence="2 3" key="1">
    <citation type="submission" date="2017-01" db="EMBL/GenBank/DDBJ databases">
        <authorList>
            <person name="Mah S.A."/>
            <person name="Swanson W.J."/>
            <person name="Moy G.W."/>
            <person name="Vacquier V.D."/>
        </authorList>
    </citation>
    <scope>NUCLEOTIDE SEQUENCE [LARGE SCALE GENOMIC DNA]</scope>
    <source>
        <strain evidence="2 3">CPCC 203464</strain>
    </source>
</reference>
<feature type="domain" description="J" evidence="1">
    <location>
        <begin position="143"/>
        <end position="199"/>
    </location>
</feature>
<dbReference type="Proteomes" id="UP000186218">
    <property type="component" value="Unassembled WGS sequence"/>
</dbReference>
<dbReference type="InterPro" id="IPR036869">
    <property type="entry name" value="J_dom_sf"/>
</dbReference>
<evidence type="ECO:0000259" key="1">
    <source>
        <dbReference type="PROSITE" id="PS50076"/>
    </source>
</evidence>
<dbReference type="SMART" id="SM00271">
    <property type="entry name" value="DnaJ"/>
    <property type="match status" value="1"/>
</dbReference>
<name>A0A1N7GH41_9NOCA</name>
<evidence type="ECO:0000313" key="2">
    <source>
        <dbReference type="EMBL" id="SIS11839.1"/>
    </source>
</evidence>
<dbReference type="PROSITE" id="PS50076">
    <property type="entry name" value="DNAJ_2"/>
    <property type="match status" value="1"/>
</dbReference>
<proteinExistence type="predicted"/>
<keyword evidence="3" id="KW-1185">Reference proteome</keyword>
<dbReference type="RefSeq" id="WP_076480493.1">
    <property type="nucleotide sequence ID" value="NZ_FTNT01000008.1"/>
</dbReference>
<dbReference type="SUPFAM" id="SSF46565">
    <property type="entry name" value="Chaperone J-domain"/>
    <property type="match status" value="1"/>
</dbReference>
<gene>
    <name evidence="2" type="ORF">SAMN05445060_2772</name>
</gene>
<dbReference type="Pfam" id="PF00226">
    <property type="entry name" value="DnaJ"/>
    <property type="match status" value="1"/>
</dbReference>
<accession>A0A1N7GH41</accession>
<protein>
    <submittedName>
        <fullName evidence="2">DnaJ domain-containing protein</fullName>
    </submittedName>
</protein>